<comment type="caution">
    <text evidence="1">The sequence shown here is derived from an EMBL/GenBank/DDBJ whole genome shotgun (WGS) entry which is preliminary data.</text>
</comment>
<dbReference type="InterPro" id="IPR008861">
    <property type="entry name" value="GpX-like"/>
</dbReference>
<dbReference type="Proteomes" id="UP000216411">
    <property type="component" value="Unassembled WGS sequence"/>
</dbReference>
<dbReference type="OrthoDB" id="2941457at2"/>
<dbReference type="EMBL" id="NOKA02000119">
    <property type="protein sequence ID" value="RDY27139.1"/>
    <property type="molecule type" value="Genomic_DNA"/>
</dbReference>
<accession>A0A371J2Y1</accession>
<gene>
    <name evidence="1" type="ORF">CG710_021095</name>
</gene>
<organism evidence="1 2">
    <name type="scientific">Lachnotalea glycerini</name>
    <dbReference type="NCBI Taxonomy" id="1763509"/>
    <lineage>
        <taxon>Bacteria</taxon>
        <taxon>Bacillati</taxon>
        <taxon>Bacillota</taxon>
        <taxon>Clostridia</taxon>
        <taxon>Lachnospirales</taxon>
        <taxon>Lachnospiraceae</taxon>
        <taxon>Lachnotalea</taxon>
    </lineage>
</organism>
<name>A0A371J2Y1_9FIRM</name>
<keyword evidence="2" id="KW-1185">Reference proteome</keyword>
<sequence length="70" mass="8070">MNTYTTIQGQTWDMIALEVYGSEFYAGYLMSQNIKLLDYFIFPEGIILNIPELPDSEATVEQPDWRSDVS</sequence>
<reference evidence="1 2" key="1">
    <citation type="journal article" date="2017" name="Genome Announc.">
        <title>Draft Genome Sequence of a Sporulating and Motile Strain of Lachnotalea glycerini Isolated from Water in Quebec City, Canada.</title>
        <authorList>
            <person name="Maheux A.F."/>
            <person name="Boudreau D.K."/>
            <person name="Berube E."/>
            <person name="Boissinot M."/>
            <person name="Raymond F."/>
            <person name="Brodeur S."/>
            <person name="Corbeil J."/>
            <person name="Isabel S."/>
            <person name="Omar R.F."/>
            <person name="Bergeron M.G."/>
        </authorList>
    </citation>
    <scope>NUCLEOTIDE SEQUENCE [LARGE SCALE GENOMIC DNA]</scope>
    <source>
        <strain evidence="1 2">CCRI-19302</strain>
    </source>
</reference>
<dbReference type="AlphaFoldDB" id="A0A371J2Y1"/>
<evidence type="ECO:0000313" key="1">
    <source>
        <dbReference type="EMBL" id="RDY27139.1"/>
    </source>
</evidence>
<proteinExistence type="predicted"/>
<protein>
    <submittedName>
        <fullName evidence="1">Phage tail protein</fullName>
    </submittedName>
</protein>
<dbReference type="RefSeq" id="WP_094375931.1">
    <property type="nucleotide sequence ID" value="NZ_NOKA02000119.1"/>
</dbReference>
<evidence type="ECO:0000313" key="2">
    <source>
        <dbReference type="Proteomes" id="UP000216411"/>
    </source>
</evidence>
<dbReference type="Pfam" id="PF05489">
    <property type="entry name" value="Phage_tail_X"/>
    <property type="match status" value="1"/>
</dbReference>